<proteinExistence type="inferred from homology"/>
<evidence type="ECO:0000256" key="2">
    <source>
        <dbReference type="ARBA" id="ARBA00009773"/>
    </source>
</evidence>
<feature type="domain" description="GAF" evidence="7">
    <location>
        <begin position="477"/>
        <end position="623"/>
    </location>
</feature>
<evidence type="ECO:0000259" key="7">
    <source>
        <dbReference type="SMART" id="SM00065"/>
    </source>
</evidence>
<sequence>MKIDQPDESIATMAGHTLTPLLHPLTTIFVVLIFLVFMLLARDDLRDRGLRIAGKGRMHVTTKAIEDASRRVSRYLRMQLIVNLCYGAVVGLLLWAIGVPNPLLWAVLTCLLRFVPYIGILLAAAGPLLLSIAVSPHWSLLIWTAFMYIVLELVAANFVEPMLYGASTGISPIGVLIAAIFWTLLWGLPGLLLSTPLTVCLVVIGRQVSHLQYLDLLFGDNEALAPPDRFYQRMLASNARDATTLLEETLKTKSVEQAYDGIVVPAITLIEEARHSEEMTGAHAEELLQNVEEITEDVFGKCNETAAVQLESKLPRQVVCVPARDFADEVACQLAAQVLSQVSFATALSADTSTAEVLQSLESSRPDAICVVGIPPHAIRHLRMRCHQIRAKFPTIPLVACILSEQCDLSKLKVRIPSEDAQHVVCSLQLMKDYLLPLLGPVSIDAPADSAVSQEESAKELADSLQHMQLPDVFDEPKETVFNHLTMTLARAFDAPIALITVTNGQRRFWESRCGLPDDLQSTDENECDRSICSRIVLPDSGLVIGDIATDKRFERDRFLKESGIRFYAGAPLKSPEGKTMGSICVLDTRPRELGEERKDLLVSVANAVVQAIELHSGETSEVS</sequence>
<dbReference type="AlphaFoldDB" id="A0A7G8BHB9"/>
<comment type="subcellular location">
    <subcellularLocation>
        <location evidence="1">Membrane</location>
        <topology evidence="1">Multi-pass membrane protein</topology>
    </subcellularLocation>
</comment>
<feature type="transmembrane region" description="Helical" evidence="6">
    <location>
        <begin position="21"/>
        <end position="41"/>
    </location>
</feature>
<dbReference type="SMART" id="SM00065">
    <property type="entry name" value="GAF"/>
    <property type="match status" value="1"/>
</dbReference>
<name>A0A7G8BHB9_9BACT</name>
<organism evidence="8 9">
    <name type="scientific">Alloacidobacterium dinghuense</name>
    <dbReference type="NCBI Taxonomy" id="2763107"/>
    <lineage>
        <taxon>Bacteria</taxon>
        <taxon>Pseudomonadati</taxon>
        <taxon>Acidobacteriota</taxon>
        <taxon>Terriglobia</taxon>
        <taxon>Terriglobales</taxon>
        <taxon>Acidobacteriaceae</taxon>
        <taxon>Alloacidobacterium</taxon>
    </lineage>
</organism>
<protein>
    <submittedName>
        <fullName evidence="8">AI-2E family transporter</fullName>
    </submittedName>
</protein>
<dbReference type="GO" id="GO:0016020">
    <property type="term" value="C:membrane"/>
    <property type="evidence" value="ECO:0007669"/>
    <property type="project" value="UniProtKB-SubCell"/>
</dbReference>
<evidence type="ECO:0000256" key="5">
    <source>
        <dbReference type="ARBA" id="ARBA00023136"/>
    </source>
</evidence>
<comment type="similarity">
    <text evidence="2">Belongs to the autoinducer-2 exporter (AI-2E) (TC 2.A.86) family.</text>
</comment>
<keyword evidence="5 6" id="KW-0472">Membrane</keyword>
<gene>
    <name evidence="8" type="ORF">H7849_23430</name>
</gene>
<reference evidence="8 9" key="1">
    <citation type="submission" date="2020-08" db="EMBL/GenBank/DDBJ databases">
        <title>Edaphobacter telluris sp. nov. and Acidobacterium dinghuensis sp. nov., two acidobacteria isolated from forest soil.</title>
        <authorList>
            <person name="Fu J."/>
            <person name="Qiu L."/>
        </authorList>
    </citation>
    <scope>NUCLEOTIDE SEQUENCE [LARGE SCALE GENOMIC DNA]</scope>
    <source>
        <strain evidence="8">4Y35</strain>
    </source>
</reference>
<feature type="transmembrane region" description="Helical" evidence="6">
    <location>
        <begin position="103"/>
        <end position="128"/>
    </location>
</feature>
<evidence type="ECO:0000256" key="6">
    <source>
        <dbReference type="SAM" id="Phobius"/>
    </source>
</evidence>
<dbReference type="PANTHER" id="PTHR43102">
    <property type="entry name" value="SLR1143 PROTEIN"/>
    <property type="match status" value="1"/>
</dbReference>
<keyword evidence="9" id="KW-1185">Reference proteome</keyword>
<dbReference type="KEGG" id="adin:H7849_23430"/>
<accession>A0A7G8BHB9</accession>
<feature type="transmembrane region" description="Helical" evidence="6">
    <location>
        <begin position="140"/>
        <end position="159"/>
    </location>
</feature>
<keyword evidence="3 6" id="KW-0812">Transmembrane</keyword>
<dbReference type="InterPro" id="IPR002549">
    <property type="entry name" value="AI-2E-like"/>
</dbReference>
<dbReference type="Pfam" id="PF01594">
    <property type="entry name" value="AI-2E_transport"/>
    <property type="match status" value="1"/>
</dbReference>
<evidence type="ECO:0000256" key="3">
    <source>
        <dbReference type="ARBA" id="ARBA00022692"/>
    </source>
</evidence>
<feature type="transmembrane region" description="Helical" evidence="6">
    <location>
        <begin position="80"/>
        <end position="97"/>
    </location>
</feature>
<dbReference type="PANTHER" id="PTHR43102:SF2">
    <property type="entry name" value="GAF DOMAIN-CONTAINING PROTEIN"/>
    <property type="match status" value="1"/>
</dbReference>
<dbReference type="InterPro" id="IPR003018">
    <property type="entry name" value="GAF"/>
</dbReference>
<dbReference type="SUPFAM" id="SSF55781">
    <property type="entry name" value="GAF domain-like"/>
    <property type="match status" value="1"/>
</dbReference>
<dbReference type="Proteomes" id="UP000515312">
    <property type="component" value="Chromosome"/>
</dbReference>
<feature type="transmembrane region" description="Helical" evidence="6">
    <location>
        <begin position="179"/>
        <end position="204"/>
    </location>
</feature>
<evidence type="ECO:0000313" key="9">
    <source>
        <dbReference type="Proteomes" id="UP000515312"/>
    </source>
</evidence>
<dbReference type="EMBL" id="CP060394">
    <property type="protein sequence ID" value="QNI31939.1"/>
    <property type="molecule type" value="Genomic_DNA"/>
</dbReference>
<evidence type="ECO:0000313" key="8">
    <source>
        <dbReference type="EMBL" id="QNI31939.1"/>
    </source>
</evidence>
<evidence type="ECO:0000256" key="1">
    <source>
        <dbReference type="ARBA" id="ARBA00004141"/>
    </source>
</evidence>
<dbReference type="Pfam" id="PF01590">
    <property type="entry name" value="GAF"/>
    <property type="match status" value="1"/>
</dbReference>
<dbReference type="InterPro" id="IPR029016">
    <property type="entry name" value="GAF-like_dom_sf"/>
</dbReference>
<keyword evidence="4 6" id="KW-1133">Transmembrane helix</keyword>
<dbReference type="Gene3D" id="3.30.450.40">
    <property type="match status" value="1"/>
</dbReference>
<evidence type="ECO:0000256" key="4">
    <source>
        <dbReference type="ARBA" id="ARBA00022989"/>
    </source>
</evidence>